<evidence type="ECO:0008006" key="3">
    <source>
        <dbReference type="Google" id="ProtNLM"/>
    </source>
</evidence>
<accession>A0A0P7C106</accession>
<proteinExistence type="predicted"/>
<sequence length="98" mass="11333">MTQYMVEFDLPTPYSEEFLAKIPLQKMVVDELMEEGKIISYALSMDRARLWMVLNADSEFAVLDVINEFPLIQDMHYIITELMFNHAGAIQVPAFSLN</sequence>
<evidence type="ECO:0000313" key="1">
    <source>
        <dbReference type="EMBL" id="KPM48278.1"/>
    </source>
</evidence>
<dbReference type="Gene3D" id="3.30.70.1060">
    <property type="entry name" value="Dimeric alpha+beta barrel"/>
    <property type="match status" value="1"/>
</dbReference>
<dbReference type="RefSeq" id="WP_055145493.1">
    <property type="nucleotide sequence ID" value="NZ_JXSZ01000006.1"/>
</dbReference>
<name>A0A0P7C106_9BACT</name>
<keyword evidence="2" id="KW-1185">Reference proteome</keyword>
<gene>
    <name evidence="1" type="ORF">AFM12_06380</name>
</gene>
<dbReference type="STRING" id="1605367.AFM12_06380"/>
<dbReference type="PATRIC" id="fig|1605367.3.peg.2642"/>
<dbReference type="AlphaFoldDB" id="A0A0P7C106"/>
<evidence type="ECO:0000313" key="2">
    <source>
        <dbReference type="Proteomes" id="UP000050454"/>
    </source>
</evidence>
<reference evidence="1 2" key="1">
    <citation type="submission" date="2015-07" db="EMBL/GenBank/DDBJ databases">
        <title>The draft genome sequence of Leadbetterella sp. JN14-9.</title>
        <authorList>
            <person name="Liu Y."/>
            <person name="Du J."/>
            <person name="Shao Z."/>
        </authorList>
    </citation>
    <scope>NUCLEOTIDE SEQUENCE [LARGE SCALE GENOMIC DNA]</scope>
    <source>
        <strain evidence="1 2">JN14-9</strain>
    </source>
</reference>
<comment type="caution">
    <text evidence="1">The sequence shown here is derived from an EMBL/GenBank/DDBJ whole genome shotgun (WGS) entry which is preliminary data.</text>
</comment>
<dbReference type="EMBL" id="LGTQ01000006">
    <property type="protein sequence ID" value="KPM48278.1"/>
    <property type="molecule type" value="Genomic_DNA"/>
</dbReference>
<organism evidence="1 2">
    <name type="scientific">Jiulongibacter sediminis</name>
    <dbReference type="NCBI Taxonomy" id="1605367"/>
    <lineage>
        <taxon>Bacteria</taxon>
        <taxon>Pseudomonadati</taxon>
        <taxon>Bacteroidota</taxon>
        <taxon>Cytophagia</taxon>
        <taxon>Cytophagales</taxon>
        <taxon>Leadbetterellaceae</taxon>
        <taxon>Jiulongibacter</taxon>
    </lineage>
</organism>
<dbReference type="OrthoDB" id="674301at2"/>
<dbReference type="Proteomes" id="UP000050454">
    <property type="component" value="Unassembled WGS sequence"/>
</dbReference>
<protein>
    <recommendedName>
        <fullName evidence="3">Muconolactone isomerase domain-containing protein</fullName>
    </recommendedName>
</protein>